<gene>
    <name evidence="1" type="ORF">G4V39_00610</name>
</gene>
<evidence type="ECO:0000313" key="1">
    <source>
        <dbReference type="EMBL" id="QIJ70860.1"/>
    </source>
</evidence>
<protein>
    <submittedName>
        <fullName evidence="1">Uncharacterized protein</fullName>
    </submittedName>
</protein>
<sequence>MGEEKVHNMTLEILVNIRDEVRQLRQEITNLHKELREFKEQTRYRFREVGQELDLIESRLKRCLCLSDELEELRRTLQKEEQSPK</sequence>
<dbReference type="RefSeq" id="WP_166031083.1">
    <property type="nucleotide sequence ID" value="NZ_CP048877.1"/>
</dbReference>
<evidence type="ECO:0000313" key="2">
    <source>
        <dbReference type="Proteomes" id="UP000502179"/>
    </source>
</evidence>
<dbReference type="Proteomes" id="UP000502179">
    <property type="component" value="Chromosome"/>
</dbReference>
<organism evidence="1 2">
    <name type="scientific">Thermosulfuriphilus ammonigenes</name>
    <dbReference type="NCBI Taxonomy" id="1936021"/>
    <lineage>
        <taxon>Bacteria</taxon>
        <taxon>Pseudomonadati</taxon>
        <taxon>Thermodesulfobacteriota</taxon>
        <taxon>Thermodesulfobacteria</taxon>
        <taxon>Thermodesulfobacteriales</taxon>
        <taxon>Thermodesulfobacteriaceae</taxon>
        <taxon>Thermosulfuriphilus</taxon>
    </lineage>
</organism>
<dbReference type="AlphaFoldDB" id="A0A6G7PTB7"/>
<name>A0A6G7PTB7_9BACT</name>
<accession>A0A6G7PTB7</accession>
<reference evidence="1 2" key="1">
    <citation type="submission" date="2020-02" db="EMBL/GenBank/DDBJ databases">
        <title>Genome analysis of Thermosulfuriphilus ammonigenes ST65T, an anaerobic thermophilic chemolithoautotrophic bacterium isolated from a deep-sea hydrothermal vent.</title>
        <authorList>
            <person name="Slobodkina G."/>
            <person name="Allioux M."/>
            <person name="Merkel A."/>
            <person name="Alain K."/>
            <person name="Jebbar M."/>
            <person name="Slobodkin A."/>
        </authorList>
    </citation>
    <scope>NUCLEOTIDE SEQUENCE [LARGE SCALE GENOMIC DNA]</scope>
    <source>
        <strain evidence="1 2">ST65</strain>
    </source>
</reference>
<dbReference type="EMBL" id="CP048877">
    <property type="protein sequence ID" value="QIJ70860.1"/>
    <property type="molecule type" value="Genomic_DNA"/>
</dbReference>
<dbReference type="KEGG" id="tav:G4V39_00610"/>
<keyword evidence="2" id="KW-1185">Reference proteome</keyword>
<proteinExistence type="predicted"/>